<dbReference type="SUPFAM" id="SSF56317">
    <property type="entry name" value="Carbon-nitrogen hydrolase"/>
    <property type="match status" value="1"/>
</dbReference>
<proteinExistence type="predicted"/>
<name>A0A348MJB1_UNCW3</name>
<sequence>MKTVSFLPIENFIPYYNINCMSRCQYRVGFSQIKIHHKDVEKNIEKIERITKEKMFDLLVFPELSTTGYHFEKRKDLKKISLQKDDEIFDSLEKLCRDECKSVVFGFSEKDGENVYNSAMMITFEGKRYVYRKTHLFFKEKKLFDKGDSGFFVVKLKDINVGMMICFDWIFPEAARTLALKGAQLIAHPSNLVMPYCQNAMITRSLENRIFSITSNRIGREGDYNFTGKSQIVSSDGRIIHRAKSSTEEVFITYVDLKKAKNKKINDRNDLFKDRRNEFYVC</sequence>
<evidence type="ECO:0000313" key="4">
    <source>
        <dbReference type="Proteomes" id="UP000262454"/>
    </source>
</evidence>
<dbReference type="InterPro" id="IPR036526">
    <property type="entry name" value="C-N_Hydrolase_sf"/>
</dbReference>
<dbReference type="GO" id="GO:0016811">
    <property type="term" value="F:hydrolase activity, acting on carbon-nitrogen (but not peptide) bonds, in linear amides"/>
    <property type="evidence" value="ECO:0007669"/>
    <property type="project" value="TreeGrafter"/>
</dbReference>
<keyword evidence="1" id="KW-0378">Hydrolase</keyword>
<dbReference type="PANTHER" id="PTHR43674">
    <property type="entry name" value="NITRILASE C965.09-RELATED"/>
    <property type="match status" value="1"/>
</dbReference>
<dbReference type="PROSITE" id="PS50263">
    <property type="entry name" value="CN_HYDROLASE"/>
    <property type="match status" value="1"/>
</dbReference>
<evidence type="ECO:0000256" key="1">
    <source>
        <dbReference type="ARBA" id="ARBA00022801"/>
    </source>
</evidence>
<dbReference type="EMBL" id="DMCX01000013">
    <property type="protein sequence ID" value="HAF07137.1"/>
    <property type="molecule type" value="Genomic_DNA"/>
</dbReference>
<dbReference type="Pfam" id="PF00795">
    <property type="entry name" value="CN_hydrolase"/>
    <property type="match status" value="1"/>
</dbReference>
<gene>
    <name evidence="3" type="ORF">DCG82_01875</name>
</gene>
<dbReference type="Proteomes" id="UP000262454">
    <property type="component" value="Unassembled WGS sequence"/>
</dbReference>
<reference evidence="3 4" key="1">
    <citation type="journal article" date="2018" name="Nat. Biotechnol.">
        <title>A standardized bacterial taxonomy based on genome phylogeny substantially revises the tree of life.</title>
        <authorList>
            <person name="Parks D.H."/>
            <person name="Chuvochina M."/>
            <person name="Waite D.W."/>
            <person name="Rinke C."/>
            <person name="Skarshewski A."/>
            <person name="Chaumeil P.A."/>
            <person name="Hugenholtz P."/>
        </authorList>
    </citation>
    <scope>NUCLEOTIDE SEQUENCE [LARGE SCALE GENOMIC DNA]</scope>
    <source>
        <strain evidence="3">UBA7921</strain>
    </source>
</reference>
<evidence type="ECO:0000259" key="2">
    <source>
        <dbReference type="PROSITE" id="PS50263"/>
    </source>
</evidence>
<dbReference type="AlphaFoldDB" id="A0A348MJB1"/>
<dbReference type="InterPro" id="IPR003010">
    <property type="entry name" value="C-N_Hydrolase"/>
</dbReference>
<evidence type="ECO:0000313" key="3">
    <source>
        <dbReference type="EMBL" id="HAF07137.1"/>
    </source>
</evidence>
<dbReference type="Gene3D" id="3.60.110.10">
    <property type="entry name" value="Carbon-nitrogen hydrolase"/>
    <property type="match status" value="1"/>
</dbReference>
<protein>
    <recommendedName>
        <fullName evidence="2">CN hydrolase domain-containing protein</fullName>
    </recommendedName>
</protein>
<organism evidence="3 4">
    <name type="scientific">candidate division WOR-3 bacterium</name>
    <dbReference type="NCBI Taxonomy" id="2052148"/>
    <lineage>
        <taxon>Bacteria</taxon>
        <taxon>Bacteria division WOR-3</taxon>
    </lineage>
</organism>
<accession>A0A348MJB1</accession>
<feature type="domain" description="CN hydrolase" evidence="2">
    <location>
        <begin position="26"/>
        <end position="257"/>
    </location>
</feature>
<dbReference type="PANTHER" id="PTHR43674:SF2">
    <property type="entry name" value="BETA-UREIDOPROPIONASE"/>
    <property type="match status" value="1"/>
</dbReference>
<comment type="caution">
    <text evidence="3">The sequence shown here is derived from an EMBL/GenBank/DDBJ whole genome shotgun (WGS) entry which is preliminary data.</text>
</comment>
<dbReference type="InterPro" id="IPR050345">
    <property type="entry name" value="Aliph_Amidase/BUP"/>
</dbReference>